<evidence type="ECO:0000313" key="4">
    <source>
        <dbReference type="Proteomes" id="UP001501591"/>
    </source>
</evidence>
<evidence type="ECO:0000256" key="1">
    <source>
        <dbReference type="SAM" id="MobiDB-lite"/>
    </source>
</evidence>
<dbReference type="Proteomes" id="UP001501591">
    <property type="component" value="Unassembled WGS sequence"/>
</dbReference>
<gene>
    <name evidence="3" type="ORF">GCM10022383_23100</name>
</gene>
<name>A0ABP7NE89_9MICO</name>
<keyword evidence="2" id="KW-1133">Transmembrane helix</keyword>
<accession>A0ABP7NE89</accession>
<reference evidence="4" key="1">
    <citation type="journal article" date="2019" name="Int. J. Syst. Evol. Microbiol.">
        <title>The Global Catalogue of Microorganisms (GCM) 10K type strain sequencing project: providing services to taxonomists for standard genome sequencing and annotation.</title>
        <authorList>
            <consortium name="The Broad Institute Genomics Platform"/>
            <consortium name="The Broad Institute Genome Sequencing Center for Infectious Disease"/>
            <person name="Wu L."/>
            <person name="Ma J."/>
        </authorList>
    </citation>
    <scope>NUCLEOTIDE SEQUENCE [LARGE SCALE GENOMIC DNA]</scope>
    <source>
        <strain evidence="4">JCM 17024</strain>
    </source>
</reference>
<feature type="region of interest" description="Disordered" evidence="1">
    <location>
        <begin position="140"/>
        <end position="185"/>
    </location>
</feature>
<keyword evidence="2" id="KW-0812">Transmembrane</keyword>
<evidence type="ECO:0000313" key="3">
    <source>
        <dbReference type="EMBL" id="GAA3944588.1"/>
    </source>
</evidence>
<proteinExistence type="predicted"/>
<organism evidence="3 4">
    <name type="scientific">Microbacterium soli</name>
    <dbReference type="NCBI Taxonomy" id="446075"/>
    <lineage>
        <taxon>Bacteria</taxon>
        <taxon>Bacillati</taxon>
        <taxon>Actinomycetota</taxon>
        <taxon>Actinomycetes</taxon>
        <taxon>Micrococcales</taxon>
        <taxon>Microbacteriaceae</taxon>
        <taxon>Microbacterium</taxon>
    </lineage>
</organism>
<dbReference type="RefSeq" id="WP_344819735.1">
    <property type="nucleotide sequence ID" value="NZ_BAABCP010000001.1"/>
</dbReference>
<evidence type="ECO:0008006" key="5">
    <source>
        <dbReference type="Google" id="ProtNLM"/>
    </source>
</evidence>
<evidence type="ECO:0000256" key="2">
    <source>
        <dbReference type="SAM" id="Phobius"/>
    </source>
</evidence>
<keyword evidence="2" id="KW-0472">Membrane</keyword>
<comment type="caution">
    <text evidence="3">The sequence shown here is derived from an EMBL/GenBank/DDBJ whole genome shotgun (WGS) entry which is preliminary data.</text>
</comment>
<protein>
    <recommendedName>
        <fullName evidence="5">Cell division protein FtsL</fullName>
    </recommendedName>
</protein>
<dbReference type="EMBL" id="BAABCP010000001">
    <property type="protein sequence ID" value="GAA3944588.1"/>
    <property type="molecule type" value="Genomic_DNA"/>
</dbReference>
<feature type="transmembrane region" description="Helical" evidence="2">
    <location>
        <begin position="36"/>
        <end position="56"/>
    </location>
</feature>
<sequence>MSVLDALAPQRVEPARKPERRLRAVTGRVARRRPRLAGAVLAVGGALAIGAAQMAISLASTQDAFVLAGLNVQQHELTLQKQALEDELAGVSSPQALAAKADAMGLVVVGSPSYLRLSDATVLGDRAGTGWISTVTPNGSTRVGNALLAPPPSETPAEAPEETATQEDPDRPPVLTDGLPSPTTR</sequence>
<keyword evidence="4" id="KW-1185">Reference proteome</keyword>